<dbReference type="Proteomes" id="UP001519343">
    <property type="component" value="Unassembled WGS sequence"/>
</dbReference>
<protein>
    <submittedName>
        <fullName evidence="1">Uncharacterized protein</fullName>
    </submittedName>
</protein>
<dbReference type="EMBL" id="JAGGKT010000011">
    <property type="protein sequence ID" value="MBP1933439.1"/>
    <property type="molecule type" value="Genomic_DNA"/>
</dbReference>
<proteinExistence type="predicted"/>
<accession>A0ABS4GT31</accession>
<gene>
    <name evidence="1" type="ORF">J2Z37_003452</name>
</gene>
<reference evidence="1 2" key="1">
    <citation type="submission" date="2021-03" db="EMBL/GenBank/DDBJ databases">
        <title>Genomic Encyclopedia of Type Strains, Phase IV (KMG-IV): sequencing the most valuable type-strain genomes for metagenomic binning, comparative biology and taxonomic classification.</title>
        <authorList>
            <person name="Goeker M."/>
        </authorList>
    </citation>
    <scope>NUCLEOTIDE SEQUENCE [LARGE SCALE GENOMIC DNA]</scope>
    <source>
        <strain evidence="1 2">DSM 24738</strain>
    </source>
</reference>
<name>A0ABS4GT31_9BACL</name>
<comment type="caution">
    <text evidence="1">The sequence shown here is derived from an EMBL/GenBank/DDBJ whole genome shotgun (WGS) entry which is preliminary data.</text>
</comment>
<keyword evidence="2" id="KW-1185">Reference proteome</keyword>
<evidence type="ECO:0000313" key="1">
    <source>
        <dbReference type="EMBL" id="MBP1933439.1"/>
    </source>
</evidence>
<evidence type="ECO:0000313" key="2">
    <source>
        <dbReference type="Proteomes" id="UP001519343"/>
    </source>
</evidence>
<organism evidence="1 2">
    <name type="scientific">Ammoniphilus resinae</name>
    <dbReference type="NCBI Taxonomy" id="861532"/>
    <lineage>
        <taxon>Bacteria</taxon>
        <taxon>Bacillati</taxon>
        <taxon>Bacillota</taxon>
        <taxon>Bacilli</taxon>
        <taxon>Bacillales</taxon>
        <taxon>Paenibacillaceae</taxon>
        <taxon>Aneurinibacillus group</taxon>
        <taxon>Ammoniphilus</taxon>
    </lineage>
</organism>
<sequence length="47" mass="5571">MNIPLWWLVVLIRHLRAVIPHLTYFSQVLDPLVEVYCPLCRIKGKLL</sequence>